<dbReference type="Pfam" id="PF00395">
    <property type="entry name" value="SLH"/>
    <property type="match status" value="2"/>
</dbReference>
<evidence type="ECO:0000256" key="3">
    <source>
        <dbReference type="ARBA" id="ARBA00023295"/>
    </source>
</evidence>
<dbReference type="PANTHER" id="PTHR31988">
    <property type="entry name" value="ESTERASE, PUTATIVE (DUF303)-RELATED"/>
    <property type="match status" value="1"/>
</dbReference>
<reference evidence="7" key="1">
    <citation type="submission" date="2016-04" db="EMBL/GenBank/DDBJ databases">
        <authorList>
            <person name="Evans L.H."/>
            <person name="Alamgir A."/>
            <person name="Owens N."/>
            <person name="Weber N.D."/>
            <person name="Virtaneva K."/>
            <person name="Barbian K."/>
            <person name="Babar A."/>
            <person name="Rosenke K."/>
        </authorList>
    </citation>
    <scope>NUCLEOTIDE SEQUENCE</scope>
    <source>
        <strain evidence="7">86</strain>
    </source>
</reference>
<evidence type="ECO:0000256" key="2">
    <source>
        <dbReference type="ARBA" id="ARBA00022801"/>
    </source>
</evidence>
<dbReference type="GO" id="GO:0016798">
    <property type="term" value="F:hydrolase activity, acting on glycosyl bonds"/>
    <property type="evidence" value="ECO:0007669"/>
    <property type="project" value="UniProtKB-KW"/>
</dbReference>
<dbReference type="PANTHER" id="PTHR31988:SF19">
    <property type="entry name" value="9-O-ACETYL-N-ACETYLNEURAMINIC ACID DEACETYLASE-RELATED"/>
    <property type="match status" value="1"/>
</dbReference>
<keyword evidence="2" id="KW-0378">Hydrolase</keyword>
<keyword evidence="1" id="KW-0677">Repeat</keyword>
<dbReference type="InterPro" id="IPR052940">
    <property type="entry name" value="Carb_Esterase_6"/>
</dbReference>
<dbReference type="SUPFAM" id="SSF49899">
    <property type="entry name" value="Concanavalin A-like lectins/glucanases"/>
    <property type="match status" value="1"/>
</dbReference>
<evidence type="ECO:0000259" key="6">
    <source>
        <dbReference type="PROSITE" id="PS51272"/>
    </source>
</evidence>
<evidence type="ECO:0000313" key="7">
    <source>
        <dbReference type="EMBL" id="SBV94978.1"/>
    </source>
</evidence>
<name>A0A212J6B2_9FIRM</name>
<dbReference type="InterPro" id="IPR036514">
    <property type="entry name" value="SGNH_hydro_sf"/>
</dbReference>
<dbReference type="Gene3D" id="3.40.50.1110">
    <property type="entry name" value="SGNH hydrolase"/>
    <property type="match status" value="1"/>
</dbReference>
<gene>
    <name evidence="7" type="ORF">KL86CLO1_10586</name>
</gene>
<dbReference type="Pfam" id="PF06439">
    <property type="entry name" value="3keto-disac_hyd"/>
    <property type="match status" value="1"/>
</dbReference>
<dbReference type="Pfam" id="PF03629">
    <property type="entry name" value="SASA"/>
    <property type="match status" value="1"/>
</dbReference>
<dbReference type="SUPFAM" id="SSF75005">
    <property type="entry name" value="Arabinanase/levansucrase/invertase"/>
    <property type="match status" value="4"/>
</dbReference>
<dbReference type="Gene3D" id="2.60.120.200">
    <property type="match status" value="1"/>
</dbReference>
<feature type="signal peptide" evidence="5">
    <location>
        <begin position="1"/>
        <end position="26"/>
    </location>
</feature>
<dbReference type="InterPro" id="IPR005181">
    <property type="entry name" value="SASA"/>
</dbReference>
<feature type="compositionally biased region" description="Polar residues" evidence="4">
    <location>
        <begin position="2340"/>
        <end position="2352"/>
    </location>
</feature>
<dbReference type="InterPro" id="IPR013320">
    <property type="entry name" value="ConA-like_dom_sf"/>
</dbReference>
<dbReference type="Gene3D" id="2.60.120.560">
    <property type="entry name" value="Exo-inulinase, domain 1"/>
    <property type="match status" value="1"/>
</dbReference>
<evidence type="ECO:0000256" key="5">
    <source>
        <dbReference type="SAM" id="SignalP"/>
    </source>
</evidence>
<dbReference type="InterPro" id="IPR023296">
    <property type="entry name" value="Glyco_hydro_beta-prop_sf"/>
</dbReference>
<feature type="domain" description="SLH" evidence="6">
    <location>
        <begin position="2535"/>
        <end position="2598"/>
    </location>
</feature>
<sequence>MKRVCSLLLALAMVFGMLGSNTAVMAAEGEVQATWDLFDASTENYTETWKYSVGAKVGVENVTQQSGYVNLLKDGTKTITSSDGGAYIWLVPKTAPALPGSTKFTVEVTARIHSAVAGEANEISIRMGTDSNDTNGKLYPLFLTYGTEGGISTRSDGKDAKTLDTTVWHNYGLVVDPLTKMYSIYVDGEEFFAEVGAITYKGGNLLRIGADNNTRCDTDVLAGRVGTGDLSALLGEYPLPEDTLPRLMSVTLSESSQKENEAQIVTATVTGQNFENGAAVSVKLVDNTGAAVGDVTAAGTFTNNSAEVDLTIPAGLPTGAYYIEAAAQGSTVRSAAYTVETSLTAPEFPTFVATGYTIELADYAYNPTEEYNFPTIVDTKDHPVDNGLGDYRYYLFYAPHDAPAGNCMAMSNSLDGPWVEYEKNPVIGKTWAKEDGSGNYYSVSHVSSPHVMWLEERGCYVMYFHGENTTTRYATSTDLVNWTYGGVCVTANQFSATGTGFNEASYARVFEHKVPGLDNKYIMLLMITGPGNNTHRNIYWAHSKDGINWTPVKESLLNPDINSVYKSNFSGPWFMEWEGRYFVICHASSGEIYAFEVGEGLDKCIEWGEVYNSQGIRGTDDANPECYPDYGRSGAPYFIQDDEERWHMYYEAGKRLNTNIVHAVEVQGGEEDELARGGLELEKATLMVGETAQPVLHLFDKSNAQVTADTQGLTLTYHVSNPAVLKFEDGLLTAVGAGTATAWAEATLNGVKAISSKVAVSVTGKTVLPEGVILTNDGLTGRTALNLELPAIFKAEGRISNPIDSYYLYFSYNNNGSGRSIALATAPAPEGPWTVYNSGTPVITAVSLGLGGTAGTNAPWPIWDAQNNRIMMYYSLGNTNIGMAASTDGVTFTSAQSVFLGSKAPAGTEAYQQSVYEYTIPGKDNKYLMLYTGNGYTAEGGNGKQLFYAWSSDGETWETAQQPLLSPGTADNKNIASPRLLIQGGVPCLVYHNSTGDLEYAQLSADLTTATRKGVFYDSLTGEPDNGRAADAAFLQGGAALYLYFTARSNKGTTAAEASVIVCRKLESSGETLFVDDFNDGNADGWEAASGTWSVVDGAYVQSDTSAGAMSFAGNTTWTDYEFEAKVTPVSTKGSKLGVMLSGRADGAANRYIGSYNTGKLTINRRVNGSDKVLAENTYTMSVGTTYTMKLVFQGDQITLYVNGVEELKATDATHASGKIGLATYETNAKFDDVIVRPLSGEPQPTAPIKVTDFGDHQVIQRDPKTGRAAVAVSGTVFVSAAKVEVRVLNFETGADVVGWTAVAQNAAEGSAWSGSLSVPQGGWYKLEARALDGEGKVLGSAVGSRKWGVGINVLCIGQSNMMGQASDLPRTVANDMVANYTRAGNWTHLVDPYDGAGGSLVPAMGNYLVAELGIPVGFVPAADSGSGLHAPNPYTNPPHGPTRYWMYYTTPSDTSTLYGKAVTRAKAAGGVELAVWNQGETDGSILIAKEVYESDMKILLSRLRTDLGNETLPIFLCQIGTHDDNISNDAAYTAIRSAQHDLDDGVNFFLAATEMEFARKDTAHYTQPGLDEIGRRVAHSVLYYYGKTDYYRGPYISGAEYTDVSRTAIDIKITHRGGTDITPVSGITGFAVLDGMNEVTVTSAVRQSADTVRLTLAAPISGSGRVRYLFGLNPPHSNIVKDNTDMAFPLENTTADIPVGSDAPVVWNLMDHDMGPDWKAGGWRESTKSGNGTFTQELDYLNINKPNETAIGTAGLYHWAISPATLALPRDGFTLRVTARAAGDVEAQANEIGVRMGLNADDLSGKLASIFLGYGEEGFVSASATGTGRFTMKLDTTVWHDYTIVARLENSAYVFDLYVDNALAFESVPFVTYKGGDLIRLGCDIGGRCDLDVKNVRLGSGEVLPEGVSPARVTGVSLSTQSQKETETKTVTVTVTGQYFADGEEVSLSLVDKRYNDVPGVTARAVFTGNMATAALTVPAGLSVTEYYVKARANGRVRYSGAYTVEVQRSAPTFPQFTAEGFTIELEDYAYNPTNEFNFPTIVDTKDHPVNNGLGGYRYYLFYAPHDAPAGNCMAMSNSLDGPWVEYEGNPVIGKTWAKEDGSGNYYDVSHVSSPHVIWNDVYQCYFMYFHGENPTTRYATSTDLVNWTYGGVCVVANDFSATGSGHTEASYARVFEHEVPGLGNKYIMLLMINNSANMRKIFWAYSADGKDWTAVQTPLLDPSMSSEYKGNFSGPWFMERDGRYFVICHASSGNMYAFEVGESLEECIPWGVFYDSKDSTDPSDVEHESAWPDYGRAGAPSFMKDDEGRWHMFYEGGKRLHANIVHATAPADYVPPVNENTGSNITTKTETLPDGTRVTTKTDRITGTVTVTTLAPDGTKTVAVTKKDGSGTETLTLAGGVRADSKIGADGSVTATVTVPETAGRAMVEIPAGKGNVVLLIGEDGTERVLTIFTIKDGRLKLLLDASMEVRVVARSAVFGDTVGTAAHEAAAQLAARDVFLGTGPDTFSPDMAVNRAMLVTLLYRLDGRPKVALPAFTDVAENAWFAAGAGWAQERGVTLGVGGGSFAPDAVLTWEQLAVMLYRYAGWAQEPGGKTETELALDWCAGVGVGLGLDNNAPVSRGELAAMLYHYIEVLVG</sequence>
<organism evidence="7">
    <name type="scientific">uncultured Eubacteriales bacterium</name>
    <dbReference type="NCBI Taxonomy" id="172733"/>
    <lineage>
        <taxon>Bacteria</taxon>
        <taxon>Bacillati</taxon>
        <taxon>Bacillota</taxon>
        <taxon>Clostridia</taxon>
        <taxon>Eubacteriales</taxon>
        <taxon>environmental samples</taxon>
    </lineage>
</organism>
<dbReference type="InterPro" id="IPR010496">
    <property type="entry name" value="AL/BT2_dom"/>
</dbReference>
<accession>A0A212J6B2</accession>
<dbReference type="Gene3D" id="2.115.10.20">
    <property type="entry name" value="Glycosyl hydrolase domain, family 43"/>
    <property type="match status" value="5"/>
</dbReference>
<feature type="domain" description="SLH" evidence="6">
    <location>
        <begin position="2476"/>
        <end position="2534"/>
    </location>
</feature>
<dbReference type="InterPro" id="IPR001119">
    <property type="entry name" value="SLH_dom"/>
</dbReference>
<dbReference type="SUPFAM" id="SSF52266">
    <property type="entry name" value="SGNH hydrolase"/>
    <property type="match status" value="1"/>
</dbReference>
<dbReference type="PROSITE" id="PS51272">
    <property type="entry name" value="SLH"/>
    <property type="match status" value="2"/>
</dbReference>
<evidence type="ECO:0000256" key="4">
    <source>
        <dbReference type="SAM" id="MobiDB-lite"/>
    </source>
</evidence>
<keyword evidence="5" id="KW-0732">Signal</keyword>
<protein>
    <recommendedName>
        <fullName evidence="6">SLH domain-containing protein</fullName>
    </recommendedName>
</protein>
<feature type="region of interest" description="Disordered" evidence="4">
    <location>
        <begin position="2337"/>
        <end position="2356"/>
    </location>
</feature>
<proteinExistence type="predicted"/>
<evidence type="ECO:0000256" key="1">
    <source>
        <dbReference type="ARBA" id="ARBA00022737"/>
    </source>
</evidence>
<dbReference type="EMBL" id="FLUN01000001">
    <property type="protein sequence ID" value="SBV94978.1"/>
    <property type="molecule type" value="Genomic_DNA"/>
</dbReference>
<feature type="chain" id="PRO_5012035715" description="SLH domain-containing protein" evidence="5">
    <location>
        <begin position="27"/>
        <end position="2640"/>
    </location>
</feature>
<keyword evidence="3" id="KW-0326">Glycosidase</keyword>
<dbReference type="Gene3D" id="2.60.40.1080">
    <property type="match status" value="1"/>
</dbReference>